<dbReference type="AlphaFoldDB" id="A0A2M8QB29"/>
<reference evidence="1 2" key="1">
    <citation type="submission" date="2017-11" db="EMBL/GenBank/DDBJ databases">
        <title>Evolution of Phototrophy in the Chloroflexi Phylum Driven by Horizontal Gene Transfer.</title>
        <authorList>
            <person name="Ward L.M."/>
            <person name="Hemp J."/>
            <person name="Shih P.M."/>
            <person name="Mcglynn S.E."/>
            <person name="Fischer W."/>
        </authorList>
    </citation>
    <scope>NUCLEOTIDE SEQUENCE [LARGE SCALE GENOMIC DNA]</scope>
    <source>
        <strain evidence="1">JP3_7</strain>
    </source>
</reference>
<evidence type="ECO:0000313" key="2">
    <source>
        <dbReference type="Proteomes" id="UP000230790"/>
    </source>
</evidence>
<protein>
    <recommendedName>
        <fullName evidence="3">GH26 domain-containing protein</fullName>
    </recommendedName>
</protein>
<dbReference type="EMBL" id="PGTN01000077">
    <property type="protein sequence ID" value="PJF46970.1"/>
    <property type="molecule type" value="Genomic_DNA"/>
</dbReference>
<name>A0A2M8QB29_9CHLR</name>
<sequence>PVYITETNPHGAQPWSGGENGWVQAAYAEIARYNHQPHAQQIQCLLLYRWSRDDIYSIVDKPGVQNDIRATIRTTDYRWRG</sequence>
<accession>A0A2M8QB29</accession>
<gene>
    <name evidence="1" type="ORF">CUN48_11035</name>
</gene>
<dbReference type="Proteomes" id="UP000230790">
    <property type="component" value="Unassembled WGS sequence"/>
</dbReference>
<evidence type="ECO:0000313" key="1">
    <source>
        <dbReference type="EMBL" id="PJF46970.1"/>
    </source>
</evidence>
<comment type="caution">
    <text evidence="1">The sequence shown here is derived from an EMBL/GenBank/DDBJ whole genome shotgun (WGS) entry which is preliminary data.</text>
</comment>
<proteinExistence type="predicted"/>
<evidence type="ECO:0008006" key="3">
    <source>
        <dbReference type="Google" id="ProtNLM"/>
    </source>
</evidence>
<feature type="non-terminal residue" evidence="1">
    <location>
        <position position="1"/>
    </location>
</feature>
<organism evidence="1 2">
    <name type="scientific">Candidatus Thermofonsia Clade 3 bacterium</name>
    <dbReference type="NCBI Taxonomy" id="2364212"/>
    <lineage>
        <taxon>Bacteria</taxon>
        <taxon>Bacillati</taxon>
        <taxon>Chloroflexota</taxon>
        <taxon>Candidatus Thermofontia</taxon>
        <taxon>Candidatus Thermofonsia Clade 3</taxon>
    </lineage>
</organism>